<keyword evidence="1" id="KW-0472">Membrane</keyword>
<keyword evidence="1" id="KW-1133">Transmembrane helix</keyword>
<gene>
    <name evidence="2" type="ORF">DAPPUDRAFT_249309</name>
</gene>
<accession>E9GWE1</accession>
<evidence type="ECO:0000313" key="3">
    <source>
        <dbReference type="Proteomes" id="UP000000305"/>
    </source>
</evidence>
<evidence type="ECO:0000313" key="2">
    <source>
        <dbReference type="EMBL" id="EFX76204.1"/>
    </source>
</evidence>
<sequence length="127" mass="14418">MAVMWIDDDRERLKLLVEPVLLVSLLAGGTGLNLIGANHLFYRTSIGIPKLKRKLATGYMAWGRKKKLVLLNLFEILDDYSAYCTSGPYTLQDIVFSVSDYFLRIFHVSVLSLSMYCPCPAWAEGFY</sequence>
<reference evidence="2 3" key="1">
    <citation type="journal article" date="2011" name="Science">
        <title>The ecoresponsive genome of Daphnia pulex.</title>
        <authorList>
            <person name="Colbourne J.K."/>
            <person name="Pfrender M.E."/>
            <person name="Gilbert D."/>
            <person name="Thomas W.K."/>
            <person name="Tucker A."/>
            <person name="Oakley T.H."/>
            <person name="Tokishita S."/>
            <person name="Aerts A."/>
            <person name="Arnold G.J."/>
            <person name="Basu M.K."/>
            <person name="Bauer D.J."/>
            <person name="Caceres C.E."/>
            <person name="Carmel L."/>
            <person name="Casola C."/>
            <person name="Choi J.H."/>
            <person name="Detter J.C."/>
            <person name="Dong Q."/>
            <person name="Dusheyko S."/>
            <person name="Eads B.D."/>
            <person name="Frohlich T."/>
            <person name="Geiler-Samerotte K.A."/>
            <person name="Gerlach D."/>
            <person name="Hatcher P."/>
            <person name="Jogdeo S."/>
            <person name="Krijgsveld J."/>
            <person name="Kriventseva E.V."/>
            <person name="Kultz D."/>
            <person name="Laforsch C."/>
            <person name="Lindquist E."/>
            <person name="Lopez J."/>
            <person name="Manak J.R."/>
            <person name="Muller J."/>
            <person name="Pangilinan J."/>
            <person name="Patwardhan R.P."/>
            <person name="Pitluck S."/>
            <person name="Pritham E.J."/>
            <person name="Rechtsteiner A."/>
            <person name="Rho M."/>
            <person name="Rogozin I.B."/>
            <person name="Sakarya O."/>
            <person name="Salamov A."/>
            <person name="Schaack S."/>
            <person name="Shapiro H."/>
            <person name="Shiga Y."/>
            <person name="Skalitzky C."/>
            <person name="Smith Z."/>
            <person name="Souvorov A."/>
            <person name="Sung W."/>
            <person name="Tang Z."/>
            <person name="Tsuchiya D."/>
            <person name="Tu H."/>
            <person name="Vos H."/>
            <person name="Wang M."/>
            <person name="Wolf Y.I."/>
            <person name="Yamagata H."/>
            <person name="Yamada T."/>
            <person name="Ye Y."/>
            <person name="Shaw J.R."/>
            <person name="Andrews J."/>
            <person name="Crease T.J."/>
            <person name="Tang H."/>
            <person name="Lucas S.M."/>
            <person name="Robertson H.M."/>
            <person name="Bork P."/>
            <person name="Koonin E.V."/>
            <person name="Zdobnov E.M."/>
            <person name="Grigoriev I.V."/>
            <person name="Lynch M."/>
            <person name="Boore J.L."/>
        </authorList>
    </citation>
    <scope>NUCLEOTIDE SEQUENCE [LARGE SCALE GENOMIC DNA]</scope>
</reference>
<dbReference type="KEGG" id="dpx:DAPPUDRAFT_249309"/>
<name>E9GWE1_DAPPU</name>
<dbReference type="InParanoid" id="E9GWE1"/>
<dbReference type="EMBL" id="GL732570">
    <property type="protein sequence ID" value="EFX76204.1"/>
    <property type="molecule type" value="Genomic_DNA"/>
</dbReference>
<dbReference type="HOGENOM" id="CLU_1972716_0_0_1"/>
<proteinExistence type="predicted"/>
<organism evidence="2 3">
    <name type="scientific">Daphnia pulex</name>
    <name type="common">Water flea</name>
    <dbReference type="NCBI Taxonomy" id="6669"/>
    <lineage>
        <taxon>Eukaryota</taxon>
        <taxon>Metazoa</taxon>
        <taxon>Ecdysozoa</taxon>
        <taxon>Arthropoda</taxon>
        <taxon>Crustacea</taxon>
        <taxon>Branchiopoda</taxon>
        <taxon>Diplostraca</taxon>
        <taxon>Cladocera</taxon>
        <taxon>Anomopoda</taxon>
        <taxon>Daphniidae</taxon>
        <taxon>Daphnia</taxon>
    </lineage>
</organism>
<keyword evidence="1" id="KW-0812">Transmembrane</keyword>
<dbReference type="AlphaFoldDB" id="E9GWE1"/>
<feature type="transmembrane region" description="Helical" evidence="1">
    <location>
        <begin position="20"/>
        <end position="42"/>
    </location>
</feature>
<evidence type="ECO:0000256" key="1">
    <source>
        <dbReference type="SAM" id="Phobius"/>
    </source>
</evidence>
<keyword evidence="3" id="KW-1185">Reference proteome</keyword>
<protein>
    <submittedName>
        <fullName evidence="2">Uncharacterized protein</fullName>
    </submittedName>
</protein>
<dbReference type="Proteomes" id="UP000000305">
    <property type="component" value="Unassembled WGS sequence"/>
</dbReference>